<name>A0A0D7APN6_9AGAR</name>
<dbReference type="EMBL" id="KN881606">
    <property type="protein sequence ID" value="KIY53547.1"/>
    <property type="molecule type" value="Genomic_DNA"/>
</dbReference>
<dbReference type="Proteomes" id="UP000054144">
    <property type="component" value="Unassembled WGS sequence"/>
</dbReference>
<sequence>GYLLSAFAAQRDRFEYDGRVIISHGGGHAESIHSHGGRKELLGPTDQTERDKSVTALLNTYAEHLPIALVIDDSYALFPFDLSSRSAAYAVLGWYTIVAVWAERQPADNESGYLVRFKFAFRWYEDK</sequence>
<evidence type="ECO:0000313" key="2">
    <source>
        <dbReference type="Proteomes" id="UP000054144"/>
    </source>
</evidence>
<keyword evidence="2" id="KW-1185">Reference proteome</keyword>
<organism evidence="1 2">
    <name type="scientific">Fistulina hepatica ATCC 64428</name>
    <dbReference type="NCBI Taxonomy" id="1128425"/>
    <lineage>
        <taxon>Eukaryota</taxon>
        <taxon>Fungi</taxon>
        <taxon>Dikarya</taxon>
        <taxon>Basidiomycota</taxon>
        <taxon>Agaricomycotina</taxon>
        <taxon>Agaricomycetes</taxon>
        <taxon>Agaricomycetidae</taxon>
        <taxon>Agaricales</taxon>
        <taxon>Fistulinaceae</taxon>
        <taxon>Fistulina</taxon>
    </lineage>
</organism>
<dbReference type="OrthoDB" id="2163491at2759"/>
<evidence type="ECO:0000313" key="1">
    <source>
        <dbReference type="EMBL" id="KIY53547.1"/>
    </source>
</evidence>
<dbReference type="AlphaFoldDB" id="A0A0D7APN6"/>
<feature type="non-terminal residue" evidence="1">
    <location>
        <position position="1"/>
    </location>
</feature>
<feature type="non-terminal residue" evidence="1">
    <location>
        <position position="127"/>
    </location>
</feature>
<gene>
    <name evidence="1" type="ORF">FISHEDRAFT_30587</name>
</gene>
<proteinExistence type="predicted"/>
<accession>A0A0D7APN6</accession>
<reference evidence="1 2" key="1">
    <citation type="journal article" date="2015" name="Fungal Genet. Biol.">
        <title>Evolution of novel wood decay mechanisms in Agaricales revealed by the genome sequences of Fistulina hepatica and Cylindrobasidium torrendii.</title>
        <authorList>
            <person name="Floudas D."/>
            <person name="Held B.W."/>
            <person name="Riley R."/>
            <person name="Nagy L.G."/>
            <person name="Koehler G."/>
            <person name="Ransdell A.S."/>
            <person name="Younus H."/>
            <person name="Chow J."/>
            <person name="Chiniquy J."/>
            <person name="Lipzen A."/>
            <person name="Tritt A."/>
            <person name="Sun H."/>
            <person name="Haridas S."/>
            <person name="LaButti K."/>
            <person name="Ohm R.A."/>
            <person name="Kues U."/>
            <person name="Blanchette R.A."/>
            <person name="Grigoriev I.V."/>
            <person name="Minto R.E."/>
            <person name="Hibbett D.S."/>
        </authorList>
    </citation>
    <scope>NUCLEOTIDE SEQUENCE [LARGE SCALE GENOMIC DNA]</scope>
    <source>
        <strain evidence="1 2">ATCC 64428</strain>
    </source>
</reference>
<protein>
    <submittedName>
        <fullName evidence="1">Uncharacterized protein</fullName>
    </submittedName>
</protein>